<name>A0A9P6X616_RHIOR</name>
<sequence>MKVPLPAKWLLFTIALFQLLSLKVDCQVLPSVRDPLSSAESSADAITATKTATTTTVAVTTTEVASPVVTTTTAATTTNPPPISSVPTTTTTVSTLQPSIPASSSAVPSSTTTTTTIAASSSVQPSSSSVQPSSSSRISTTSSAVSSSGSLTNSRASTTSAVPSTTPGKASEPSSNTTPTIVGSVVGGVVGLALIGGLIAFISRRGGCTKKRGRNNKSGFEDYGLGDFPQHRNPAPTVPAMATANNPVSPTLPRLNEQGNYYNDDYNHYGYRQDDYGMQPSPQGGYYYPQGHHQQQGYYEDGGYYYDNNSGMAPNTAYSSPPHAQQPYNSQDYAIANNMEHSPAHQQPQNLYKPDDVASPVGTTGGVQQK</sequence>
<dbReference type="EMBL" id="JAANQT010001230">
    <property type="protein sequence ID" value="KAG1306004.1"/>
    <property type="molecule type" value="Genomic_DNA"/>
</dbReference>
<keyword evidence="2" id="KW-0812">Transmembrane</keyword>
<accession>A0A9P6X616</accession>
<keyword evidence="3" id="KW-0732">Signal</keyword>
<proteinExistence type="predicted"/>
<evidence type="ECO:0000313" key="5">
    <source>
        <dbReference type="Proteomes" id="UP000716291"/>
    </source>
</evidence>
<comment type="caution">
    <text evidence="4">The sequence shown here is derived from an EMBL/GenBank/DDBJ whole genome shotgun (WGS) entry which is preliminary data.</text>
</comment>
<organism evidence="4 5">
    <name type="scientific">Rhizopus oryzae</name>
    <name type="common">Mucormycosis agent</name>
    <name type="synonym">Rhizopus arrhizus var. delemar</name>
    <dbReference type="NCBI Taxonomy" id="64495"/>
    <lineage>
        <taxon>Eukaryota</taxon>
        <taxon>Fungi</taxon>
        <taxon>Fungi incertae sedis</taxon>
        <taxon>Mucoromycota</taxon>
        <taxon>Mucoromycotina</taxon>
        <taxon>Mucoromycetes</taxon>
        <taxon>Mucorales</taxon>
        <taxon>Mucorineae</taxon>
        <taxon>Rhizopodaceae</taxon>
        <taxon>Rhizopus</taxon>
    </lineage>
</organism>
<keyword evidence="2" id="KW-1133">Transmembrane helix</keyword>
<dbReference type="OrthoDB" id="2290099at2759"/>
<feature type="chain" id="PRO_5040158672" description="Mid2 domain-containing protein" evidence="3">
    <location>
        <begin position="27"/>
        <end position="370"/>
    </location>
</feature>
<evidence type="ECO:0000313" key="4">
    <source>
        <dbReference type="EMBL" id="KAG1306004.1"/>
    </source>
</evidence>
<dbReference type="Proteomes" id="UP000716291">
    <property type="component" value="Unassembled WGS sequence"/>
</dbReference>
<evidence type="ECO:0000256" key="1">
    <source>
        <dbReference type="SAM" id="MobiDB-lite"/>
    </source>
</evidence>
<evidence type="ECO:0000256" key="2">
    <source>
        <dbReference type="SAM" id="Phobius"/>
    </source>
</evidence>
<keyword evidence="2" id="KW-0472">Membrane</keyword>
<gene>
    <name evidence="4" type="ORF">G6F64_007929</name>
</gene>
<evidence type="ECO:0008006" key="6">
    <source>
        <dbReference type="Google" id="ProtNLM"/>
    </source>
</evidence>
<keyword evidence="5" id="KW-1185">Reference proteome</keyword>
<protein>
    <recommendedName>
        <fullName evidence="6">Mid2 domain-containing protein</fullName>
    </recommendedName>
</protein>
<dbReference type="AlphaFoldDB" id="A0A9P6X616"/>
<feature type="compositionally biased region" description="Low complexity" evidence="1">
    <location>
        <begin position="85"/>
        <end position="167"/>
    </location>
</feature>
<evidence type="ECO:0000256" key="3">
    <source>
        <dbReference type="SAM" id="SignalP"/>
    </source>
</evidence>
<feature type="region of interest" description="Disordered" evidence="1">
    <location>
        <begin position="333"/>
        <end position="370"/>
    </location>
</feature>
<reference evidence="4" key="1">
    <citation type="journal article" date="2020" name="Microb. Genom.">
        <title>Genetic diversity of clinical and environmental Mucorales isolates obtained from an investigation of mucormycosis cases among solid organ transplant recipients.</title>
        <authorList>
            <person name="Nguyen M.H."/>
            <person name="Kaul D."/>
            <person name="Muto C."/>
            <person name="Cheng S.J."/>
            <person name="Richter R.A."/>
            <person name="Bruno V.M."/>
            <person name="Liu G."/>
            <person name="Beyhan S."/>
            <person name="Sundermann A.J."/>
            <person name="Mounaud S."/>
            <person name="Pasculle A.W."/>
            <person name="Nierman W.C."/>
            <person name="Driscoll E."/>
            <person name="Cumbie R."/>
            <person name="Clancy C.J."/>
            <person name="Dupont C.L."/>
        </authorList>
    </citation>
    <scope>NUCLEOTIDE SEQUENCE</scope>
    <source>
        <strain evidence="4">GL11</strain>
    </source>
</reference>
<feature type="transmembrane region" description="Helical" evidence="2">
    <location>
        <begin position="181"/>
        <end position="202"/>
    </location>
</feature>
<feature type="region of interest" description="Disordered" evidence="1">
    <location>
        <begin position="71"/>
        <end position="181"/>
    </location>
</feature>
<feature type="signal peptide" evidence="3">
    <location>
        <begin position="1"/>
        <end position="26"/>
    </location>
</feature>